<dbReference type="Proteomes" id="UP001732700">
    <property type="component" value="Chromosome 1A"/>
</dbReference>
<name>A0ACD5TJV8_AVESA</name>
<sequence length="542" mass="59470">MNLGSSKSDQAEYVWLDTCGINGMLTSAVQTRVKMEGAAREANALLQCKKMDKDYDSTDRECFSCFYDLHLSAVSCQCSPNRFACLNHSNLLCSCEPDEKFVLYRYSMEELNALVAALGGDAAAVYQWRQYDAGLVCQSGSMQQKMDFSKSTELSGPVVDVNIDCSFDGCHDLEKPAGYSKEKDEHNKCVDLNIEDPSSSPRIKEACFSSSTSSALEKLDKDKMVIDCESLGTNNPTTNSQYSQPLHHSSELSCPPRTPAENSTLASIATKKLFGVDIEYGVAKALHAQVCQVAKPSSRQSDQVSRATILKHVVEPLDYGTVMVGKSWCNHQAIFPKGFRSRVTFHNVLDPTRTCCYISEVLDAGLLGPLFRVAVEKLPEISFTHASPIQCWDSVRDRVNEEIKRQHSAGKSGVPALLSTDSVNGLEMFGFFFPPIIQAIEALDPNHKCLDYWLSKRTPPLKRLPLESVMAATVDGTNNSPIKLLGVDITSKESEQSSFSNNSCAEAVKLGRLLKKAKLPEDSIGSRVDSSSIWSGSRQSAG</sequence>
<reference evidence="1" key="1">
    <citation type="submission" date="2021-05" db="EMBL/GenBank/DDBJ databases">
        <authorList>
            <person name="Scholz U."/>
            <person name="Mascher M."/>
            <person name="Fiebig A."/>
        </authorList>
    </citation>
    <scope>NUCLEOTIDE SEQUENCE [LARGE SCALE GENOMIC DNA]</scope>
</reference>
<proteinExistence type="predicted"/>
<evidence type="ECO:0000313" key="2">
    <source>
        <dbReference type="Proteomes" id="UP001732700"/>
    </source>
</evidence>
<keyword evidence="2" id="KW-1185">Reference proteome</keyword>
<organism evidence="1 2">
    <name type="scientific">Avena sativa</name>
    <name type="common">Oat</name>
    <dbReference type="NCBI Taxonomy" id="4498"/>
    <lineage>
        <taxon>Eukaryota</taxon>
        <taxon>Viridiplantae</taxon>
        <taxon>Streptophyta</taxon>
        <taxon>Embryophyta</taxon>
        <taxon>Tracheophyta</taxon>
        <taxon>Spermatophyta</taxon>
        <taxon>Magnoliopsida</taxon>
        <taxon>Liliopsida</taxon>
        <taxon>Poales</taxon>
        <taxon>Poaceae</taxon>
        <taxon>BOP clade</taxon>
        <taxon>Pooideae</taxon>
        <taxon>Poodae</taxon>
        <taxon>Poeae</taxon>
        <taxon>Poeae Chloroplast Group 1 (Aveneae type)</taxon>
        <taxon>Aveninae</taxon>
        <taxon>Avena</taxon>
    </lineage>
</organism>
<reference evidence="1" key="2">
    <citation type="submission" date="2025-09" db="UniProtKB">
        <authorList>
            <consortium name="EnsemblPlants"/>
        </authorList>
    </citation>
    <scope>IDENTIFICATION</scope>
</reference>
<dbReference type="EnsemblPlants" id="AVESA.00010b.r2.1AG0072660.1">
    <property type="protein sequence ID" value="AVESA.00010b.r2.1AG0072660.1.CDS"/>
    <property type="gene ID" value="AVESA.00010b.r2.1AG0072660"/>
</dbReference>
<protein>
    <submittedName>
        <fullName evidence="1">Uncharacterized protein</fullName>
    </submittedName>
</protein>
<evidence type="ECO:0000313" key="1">
    <source>
        <dbReference type="EnsemblPlants" id="AVESA.00010b.r2.1AG0072660.1.CDS"/>
    </source>
</evidence>
<accession>A0ACD5TJV8</accession>